<dbReference type="GO" id="GO:0050660">
    <property type="term" value="F:flavin adenine dinucleotide binding"/>
    <property type="evidence" value="ECO:0007669"/>
    <property type="project" value="UniProtKB-UniRule"/>
</dbReference>
<dbReference type="InterPro" id="IPR017610">
    <property type="entry name" value="tRNA_S-uridine_synth_MnmC_C"/>
</dbReference>
<dbReference type="NCBIfam" id="NF002481">
    <property type="entry name" value="PRK01747.1-2"/>
    <property type="match status" value="1"/>
</dbReference>
<evidence type="ECO:0000256" key="6">
    <source>
        <dbReference type="ARBA" id="ARBA00022694"/>
    </source>
</evidence>
<evidence type="ECO:0000256" key="3">
    <source>
        <dbReference type="ARBA" id="ARBA00022630"/>
    </source>
</evidence>
<comment type="subcellular location">
    <subcellularLocation>
        <location evidence="10">Cytoplasm</location>
    </subcellularLocation>
</comment>
<evidence type="ECO:0000256" key="8">
    <source>
        <dbReference type="ARBA" id="ARBA00023002"/>
    </source>
</evidence>
<evidence type="ECO:0000256" key="4">
    <source>
        <dbReference type="ARBA" id="ARBA00022679"/>
    </source>
</evidence>
<dbReference type="InterPro" id="IPR036291">
    <property type="entry name" value="NAD(P)-bd_dom_sf"/>
</dbReference>
<dbReference type="GO" id="GO:0032259">
    <property type="term" value="P:methylation"/>
    <property type="evidence" value="ECO:0007669"/>
    <property type="project" value="UniProtKB-KW"/>
</dbReference>
<dbReference type="Gene3D" id="3.50.50.60">
    <property type="entry name" value="FAD/NAD(P)-binding domain"/>
    <property type="match status" value="1"/>
</dbReference>
<comment type="similarity">
    <text evidence="10">In the N-terminal section; belongs to the methyltransferase superfamily. tRNA (mnm(5)s(2)U34)-methyltransferase family.</text>
</comment>
<comment type="catalytic activity">
    <reaction evidence="10">
        <text>5-aminomethyl-2-thiouridine(34) in tRNA + S-adenosyl-L-methionine = 5-methylaminomethyl-2-thiouridine(34) in tRNA + S-adenosyl-L-homocysteine + H(+)</text>
        <dbReference type="Rhea" id="RHEA:19569"/>
        <dbReference type="Rhea" id="RHEA-COMP:10195"/>
        <dbReference type="Rhea" id="RHEA-COMP:10197"/>
        <dbReference type="ChEBI" id="CHEBI:15378"/>
        <dbReference type="ChEBI" id="CHEBI:57856"/>
        <dbReference type="ChEBI" id="CHEBI:59789"/>
        <dbReference type="ChEBI" id="CHEBI:74454"/>
        <dbReference type="ChEBI" id="CHEBI:74455"/>
        <dbReference type="EC" id="2.1.1.61"/>
    </reaction>
</comment>
<dbReference type="GO" id="GO:0016645">
    <property type="term" value="F:oxidoreductase activity, acting on the CH-NH group of donors"/>
    <property type="evidence" value="ECO:0007669"/>
    <property type="project" value="InterPro"/>
</dbReference>
<dbReference type="SUPFAM" id="SSF51735">
    <property type="entry name" value="NAD(P)-binding Rossmann-fold domains"/>
    <property type="match status" value="1"/>
</dbReference>
<keyword evidence="6 10" id="KW-0819">tRNA processing</keyword>
<evidence type="ECO:0000256" key="10">
    <source>
        <dbReference type="HAMAP-Rule" id="MF_01102"/>
    </source>
</evidence>
<dbReference type="InterPro" id="IPR023032">
    <property type="entry name" value="tRNA_MAMT_biosynth_bifunc_MnmC"/>
</dbReference>
<keyword evidence="4 10" id="KW-0808">Transferase</keyword>
<feature type="region of interest" description="tRNA (mnm(5)s(2)U34)-methyltransferase" evidence="10">
    <location>
        <begin position="1"/>
        <end position="252"/>
    </location>
</feature>
<dbReference type="InterPro" id="IPR029063">
    <property type="entry name" value="SAM-dependent_MTases_sf"/>
</dbReference>
<comment type="cofactor">
    <cofactor evidence="10">
        <name>FAD</name>
        <dbReference type="ChEBI" id="CHEBI:57692"/>
    </cofactor>
</comment>
<keyword evidence="9 10" id="KW-0511">Multifunctional enzyme</keyword>
<dbReference type="PANTHER" id="PTHR13847">
    <property type="entry name" value="SARCOSINE DEHYDROGENASE-RELATED"/>
    <property type="match status" value="1"/>
</dbReference>
<dbReference type="EC" id="1.5.-.-" evidence="10"/>
<dbReference type="GO" id="GO:0002097">
    <property type="term" value="P:tRNA wobble base modification"/>
    <property type="evidence" value="ECO:0007669"/>
    <property type="project" value="UniProtKB-UniRule"/>
</dbReference>
<keyword evidence="7 10" id="KW-0274">FAD</keyword>
<dbReference type="HAMAP" id="MF_01102">
    <property type="entry name" value="MnmC"/>
    <property type="match status" value="1"/>
</dbReference>
<dbReference type="GO" id="GO:0004808">
    <property type="term" value="F:tRNA (5-methylaminomethyl-2-thiouridylate)(34)-methyltransferase activity"/>
    <property type="evidence" value="ECO:0007669"/>
    <property type="project" value="UniProtKB-EC"/>
</dbReference>
<keyword evidence="5 10" id="KW-0949">S-adenosyl-L-methionine</keyword>
<dbReference type="InterPro" id="IPR047785">
    <property type="entry name" value="tRNA_MNMC2"/>
</dbReference>
<keyword evidence="14" id="KW-1185">Reference proteome</keyword>
<evidence type="ECO:0000256" key="9">
    <source>
        <dbReference type="ARBA" id="ARBA00023268"/>
    </source>
</evidence>
<comment type="function">
    <text evidence="10">Catalyzes the last two steps in the biosynthesis of 5-methylaminomethyl-2-thiouridine (mnm(5)s(2)U) at the wobble position (U34) in tRNA. Catalyzes the FAD-dependent demodification of cmnm(5)s(2)U34 to nm(5)s(2)U34, followed by the transfer of a methyl group from S-adenosyl-L-methionine to nm(5)s(2)U34, to form mnm(5)s(2)U34.</text>
</comment>
<name>A0A1N7N226_9GAMM</name>
<dbReference type="Gene3D" id="3.40.50.150">
    <property type="entry name" value="Vaccinia Virus protein VP39"/>
    <property type="match status" value="1"/>
</dbReference>
<dbReference type="Pfam" id="PF05430">
    <property type="entry name" value="Methyltransf_30"/>
    <property type="match status" value="1"/>
</dbReference>
<keyword evidence="8 10" id="KW-0560">Oxidoreductase</keyword>
<evidence type="ECO:0000259" key="12">
    <source>
        <dbReference type="Pfam" id="PF05430"/>
    </source>
</evidence>
<keyword evidence="1 10" id="KW-0963">Cytoplasm</keyword>
<organism evidence="13 14">
    <name type="scientific">Thalassolituus maritimus</name>
    <dbReference type="NCBI Taxonomy" id="484498"/>
    <lineage>
        <taxon>Bacteria</taxon>
        <taxon>Pseudomonadati</taxon>
        <taxon>Pseudomonadota</taxon>
        <taxon>Gammaproteobacteria</taxon>
        <taxon>Oceanospirillales</taxon>
        <taxon>Oceanospirillaceae</taxon>
        <taxon>Thalassolituus</taxon>
    </lineage>
</organism>
<dbReference type="Pfam" id="PF01266">
    <property type="entry name" value="DAO"/>
    <property type="match status" value="1"/>
</dbReference>
<dbReference type="InterPro" id="IPR036188">
    <property type="entry name" value="FAD/NAD-bd_sf"/>
</dbReference>
<dbReference type="NCBIfam" id="TIGR03197">
    <property type="entry name" value="MnmC_Cterm"/>
    <property type="match status" value="1"/>
</dbReference>
<dbReference type="STRING" id="484498.SAMN05421686_106130"/>
<proteinExistence type="inferred from homology"/>
<dbReference type="SUPFAM" id="SSF51905">
    <property type="entry name" value="FAD/NAD(P)-binding domain"/>
    <property type="match status" value="1"/>
</dbReference>
<keyword evidence="3 10" id="KW-0285">Flavoprotein</keyword>
<evidence type="ECO:0000313" key="14">
    <source>
        <dbReference type="Proteomes" id="UP000185639"/>
    </source>
</evidence>
<dbReference type="PANTHER" id="PTHR13847:SF283">
    <property type="entry name" value="TRNA 5-METHYLAMINOMETHYL-2-THIOURIDINE BIOSYNTHESIS BIFUNCTIONAL PROTEIN MNMC"/>
    <property type="match status" value="1"/>
</dbReference>
<dbReference type="GO" id="GO:0005737">
    <property type="term" value="C:cytoplasm"/>
    <property type="evidence" value="ECO:0007669"/>
    <property type="project" value="UniProtKB-SubCell"/>
</dbReference>
<dbReference type="Proteomes" id="UP000185639">
    <property type="component" value="Unassembled WGS sequence"/>
</dbReference>
<evidence type="ECO:0000256" key="7">
    <source>
        <dbReference type="ARBA" id="ARBA00022827"/>
    </source>
</evidence>
<evidence type="ECO:0000313" key="13">
    <source>
        <dbReference type="EMBL" id="SIS92394.1"/>
    </source>
</evidence>
<reference evidence="14" key="1">
    <citation type="submission" date="2017-01" db="EMBL/GenBank/DDBJ databases">
        <authorList>
            <person name="Varghese N."/>
            <person name="Submissions S."/>
        </authorList>
    </citation>
    <scope>NUCLEOTIDE SEQUENCE [LARGE SCALE GENOMIC DNA]</scope>
    <source>
        <strain evidence="14">DSM 24913</strain>
    </source>
</reference>
<evidence type="ECO:0000259" key="11">
    <source>
        <dbReference type="Pfam" id="PF01266"/>
    </source>
</evidence>
<feature type="domain" description="MnmC-like methyltransferase" evidence="12">
    <location>
        <begin position="124"/>
        <end position="250"/>
    </location>
</feature>
<dbReference type="Gene3D" id="3.30.9.10">
    <property type="entry name" value="D-Amino Acid Oxidase, subunit A, domain 2"/>
    <property type="match status" value="1"/>
</dbReference>
<protein>
    <recommendedName>
        <fullName evidence="10">tRNA 5-methylaminomethyl-2-thiouridine biosynthesis bifunctional protein MnmC</fullName>
        <shortName evidence="10">tRNA mnm(5)s(2)U biosynthesis bifunctional protein</shortName>
    </recommendedName>
    <domain>
        <recommendedName>
            <fullName evidence="10">tRNA (mnm(5)s(2)U34)-methyltransferase</fullName>
            <ecNumber evidence="10">2.1.1.61</ecNumber>
        </recommendedName>
    </domain>
    <domain>
        <recommendedName>
            <fullName evidence="10">FAD-dependent cmnm(5)s(2)U34 oxidoreductase</fullName>
            <ecNumber evidence="10">1.5.-.-</ecNumber>
        </recommendedName>
    </domain>
</protein>
<accession>A0A1N7N226</accession>
<dbReference type="AlphaFoldDB" id="A0A1N7N226"/>
<feature type="domain" description="FAD dependent oxidoreductase" evidence="11">
    <location>
        <begin position="280"/>
        <end position="634"/>
    </location>
</feature>
<dbReference type="EMBL" id="FTOH01000006">
    <property type="protein sequence ID" value="SIS92394.1"/>
    <property type="molecule type" value="Genomic_DNA"/>
</dbReference>
<dbReference type="InterPro" id="IPR006076">
    <property type="entry name" value="FAD-dep_OxRdtase"/>
</dbReference>
<dbReference type="SUPFAM" id="SSF53335">
    <property type="entry name" value="S-adenosyl-L-methionine-dependent methyltransferases"/>
    <property type="match status" value="1"/>
</dbReference>
<gene>
    <name evidence="10" type="primary">mnmC</name>
    <name evidence="13" type="ORF">SAMN05421686_106130</name>
</gene>
<evidence type="ECO:0000256" key="2">
    <source>
        <dbReference type="ARBA" id="ARBA00022603"/>
    </source>
</evidence>
<dbReference type="NCBIfam" id="NF033855">
    <property type="entry name" value="tRNA_MNMC2"/>
    <property type="match status" value="1"/>
</dbReference>
<dbReference type="EC" id="2.1.1.61" evidence="10"/>
<dbReference type="InterPro" id="IPR008471">
    <property type="entry name" value="MnmC-like_methylTransf"/>
</dbReference>
<evidence type="ECO:0000256" key="1">
    <source>
        <dbReference type="ARBA" id="ARBA00022490"/>
    </source>
</evidence>
<sequence length="666" mass="73536">MRNLSIKETTTGDTDTVLRHPDLTWNEHGLPVADDFDDPYFSVENGLEETRYVFLKQNGLPQRWQSHQAPFRIIETGFGTGLNFLATWQAFQSTRGENNWLHFTSIEKFPLSREQLQKALALWPELRELSDRLIEAYPPALRGFHTLKWPDERVSLTLIFDDVHSALPQLNGPVDAWFLDGFAPAKNPAMWSDALFSEIRRISRNPRSNRIPTVATFTAAGVVRRGLKGAGFNIAKVPGFGRKREMLAGRYAATTGPEQGRLHNHLPWQLFPAPLKDASKVVVAGAGLSGCTTARALAERGFRVTLCDPEGIANGASGNPQGGLYIKLAADNQATHSDFYRQAYLLALKEVERMLEAPVENNKTWDACGVLQLAYSAKEEVRQQRFVERHQPPAEFVASDSEKKGLIFPAAGWVSPADFCKALVNHPNIQFITAAVTRITGEQNALAITTDSGDLDASAIVIATAHQANELAGEHSYLPTKKIRGQLTYLNADALPTADTVLCARSYMAPPLNGRLVLGATYNLKDEEAELRDSDHQTNLSHLCDFGAEWETAANSAEIIGGRVGFRCTTPDYLPMAGPLVVKDEFVKRFRPMTKNAKRIPREPMPWMSGVWLNIGHGSRGLASSSLCAELIAEQMAGDAVSTSQTVVDALAPNRFLLRDLIRNKL</sequence>
<keyword evidence="2 10" id="KW-0489">Methyltransferase</keyword>
<feature type="region of interest" description="FAD-dependent cmnm(5)s(2)U34 oxidoreductase" evidence="10">
    <location>
        <begin position="284"/>
        <end position="666"/>
    </location>
</feature>
<evidence type="ECO:0000256" key="5">
    <source>
        <dbReference type="ARBA" id="ARBA00022691"/>
    </source>
</evidence>
<comment type="similarity">
    <text evidence="10">In the C-terminal section; belongs to the DAO family.</text>
</comment>